<evidence type="ECO:0000313" key="2">
    <source>
        <dbReference type="EMBL" id="AZI72579.1"/>
    </source>
</evidence>
<dbReference type="EMBL" id="MH483027">
    <property type="protein sequence ID" value="AZI72579.1"/>
    <property type="molecule type" value="Genomic_RNA"/>
</dbReference>
<protein>
    <submittedName>
        <fullName evidence="2">Glycoprotein</fullName>
    </submittedName>
</protein>
<proteinExistence type="predicted"/>
<evidence type="ECO:0000256" key="1">
    <source>
        <dbReference type="SAM" id="Phobius"/>
    </source>
</evidence>
<organism evidence="2">
    <name type="scientific">Old schoolhouse virus 1</name>
    <dbReference type="NCBI Taxonomy" id="2447920"/>
    <lineage>
        <taxon>Viruses</taxon>
        <taxon>Riboviria</taxon>
        <taxon>Orthornavirae</taxon>
        <taxon>Negarnaviricota</taxon>
        <taxon>Polyploviricotina</taxon>
        <taxon>Bunyaviricetes</taxon>
        <taxon>Hareavirales</taxon>
        <taxon>Arenaviridae</taxon>
        <taxon>Hartmanivirus</taxon>
        <taxon>Hartmanivirus scholae</taxon>
    </lineage>
</organism>
<reference evidence="2" key="1">
    <citation type="journal article" date="2018" name="PLoS Pathog.">
        <title>Characterization of Haartman Institute snake virus-1 (HISV-1) and HISV-like viruses-The representatives of genus Hartmanivirus, family Arenaviridae.</title>
        <authorList>
            <person name="Hepojoki J."/>
            <person name="Hepojoki S."/>
            <person name="Smura T."/>
            <person name="Szirovicza L."/>
            <person name="Dervas E."/>
            <person name="Prahauser B."/>
            <person name="Nufer L."/>
            <person name="Schraner E.M."/>
            <person name="Vapalahti O."/>
            <person name="Kipar A."/>
            <person name="Hetzel U."/>
        </authorList>
    </citation>
    <scope>NUCLEOTIDE SEQUENCE</scope>
    <source>
        <strain evidence="2">Ger-pool_1</strain>
    </source>
</reference>
<gene>
    <name evidence="2" type="primary">GPC</name>
</gene>
<keyword evidence="1" id="KW-0472">Membrane</keyword>
<keyword evidence="1" id="KW-0812">Transmembrane</keyword>
<feature type="transmembrane region" description="Helical" evidence="1">
    <location>
        <begin position="409"/>
        <end position="426"/>
    </location>
</feature>
<feature type="transmembrane region" description="Helical" evidence="1">
    <location>
        <begin position="12"/>
        <end position="32"/>
    </location>
</feature>
<keyword evidence="1" id="KW-1133">Transmembrane helix</keyword>
<name>A0A3Q8Q2G9_9VIRU</name>
<sequence length="476" mass="54732">MGALQSVSEMFVAVVQHLPLIIFIIVLTWFCLMGMRGRWYKVVILIFLTPKCQAYSYCSDNEFSLCTSVNSTIETNYHVVNPQNATILLKFVDDGYFFNVVTQSNCTSSRDFHLVKIQNILLNSTDLPGCLGGWIGNTFFDSVRCKNMSNNTNLHLLPGGFYYITKETPNDVERFPLLNLTFKWKHDDFTKNLVDRISNLSRISCTNKKIISSCRNISNSAGRLRQTCKVTPLAVLERRKREERKASEFAVSSTTSIFSLISLDTGYADSSALWENIVRTQEYMVKLERIVANLTSNQILLNNQVVLDQLTIRDMLDDLKQKGLRLTKAEKAFNNTHLCVMRNESADLTHYLRIKHTHNNGEYYHGCEKLILLNDSLSGLIELTKQAHNEAIQNLRMSLIKNYLLTLRWEYPSSLVLIILGMILTFNQKRAFQHRHYKKGDEWMCPFPHYPNSKGICSCGKSYELVKLMNCSIEKY</sequence>
<accession>A0A3Q8Q2G9</accession>